<dbReference type="InterPro" id="IPR002018">
    <property type="entry name" value="CarbesteraseB"/>
</dbReference>
<accession>A0A0C5K2T1</accession>
<protein>
    <recommendedName>
        <fullName evidence="5">Carboxylic ester hydrolase</fullName>
        <ecNumber evidence="5">3.1.1.-</ecNumber>
    </recommendedName>
</protein>
<evidence type="ECO:0000256" key="3">
    <source>
        <dbReference type="ARBA" id="ARBA00022801"/>
    </source>
</evidence>
<name>A0A0C5K2T1_9ORTH</name>
<dbReference type="InterPro" id="IPR019819">
    <property type="entry name" value="Carboxylesterase_B_CS"/>
</dbReference>
<dbReference type="InterPro" id="IPR050309">
    <property type="entry name" value="Type-B_Carboxylest/Lipase"/>
</dbReference>
<organism evidence="7">
    <name type="scientific">Oxya chinensis</name>
    <dbReference type="NCBI Taxonomy" id="165482"/>
    <lineage>
        <taxon>Eukaryota</taxon>
        <taxon>Metazoa</taxon>
        <taxon>Ecdysozoa</taxon>
        <taxon>Arthropoda</taxon>
        <taxon>Hexapoda</taxon>
        <taxon>Insecta</taxon>
        <taxon>Pterygota</taxon>
        <taxon>Neoptera</taxon>
        <taxon>Polyneoptera</taxon>
        <taxon>Orthoptera</taxon>
        <taxon>Caelifera</taxon>
        <taxon>Acrididea</taxon>
        <taxon>Acridomorpha</taxon>
        <taxon>Acridoidea</taxon>
        <taxon>Acrididae</taxon>
        <taxon>Oxyinae</taxon>
        <taxon>Oxya</taxon>
    </lineage>
</organism>
<dbReference type="PROSITE" id="PS00122">
    <property type="entry name" value="CARBOXYLESTERASE_B_1"/>
    <property type="match status" value="1"/>
</dbReference>
<keyword evidence="3 5" id="KW-0378">Hydrolase</keyword>
<evidence type="ECO:0000313" key="7">
    <source>
        <dbReference type="EMBL" id="AJP62557.1"/>
    </source>
</evidence>
<evidence type="ECO:0000256" key="4">
    <source>
        <dbReference type="ARBA" id="ARBA00023180"/>
    </source>
</evidence>
<dbReference type="PROSITE" id="PS00941">
    <property type="entry name" value="CARBOXYLESTERASE_B_2"/>
    <property type="match status" value="1"/>
</dbReference>
<feature type="domain" description="Carboxylesterase type B" evidence="6">
    <location>
        <begin position="21"/>
        <end position="530"/>
    </location>
</feature>
<dbReference type="PANTHER" id="PTHR11559">
    <property type="entry name" value="CARBOXYLESTERASE"/>
    <property type="match status" value="1"/>
</dbReference>
<dbReference type="SUPFAM" id="SSF53474">
    <property type="entry name" value="alpha/beta-Hydrolases"/>
    <property type="match status" value="1"/>
</dbReference>
<evidence type="ECO:0000256" key="1">
    <source>
        <dbReference type="ARBA" id="ARBA00005964"/>
    </source>
</evidence>
<feature type="signal peptide" evidence="5">
    <location>
        <begin position="1"/>
        <end position="19"/>
    </location>
</feature>
<gene>
    <name evidence="7" type="primary">CesA16</name>
</gene>
<keyword evidence="2" id="KW-0719">Serine esterase</keyword>
<dbReference type="Pfam" id="PF00135">
    <property type="entry name" value="COesterase"/>
    <property type="match status" value="1"/>
</dbReference>
<evidence type="ECO:0000259" key="6">
    <source>
        <dbReference type="Pfam" id="PF00135"/>
    </source>
</evidence>
<dbReference type="InterPro" id="IPR019826">
    <property type="entry name" value="Carboxylesterase_B_AS"/>
</dbReference>
<dbReference type="EMBL" id="KP114645">
    <property type="protein sequence ID" value="AJP62557.1"/>
    <property type="molecule type" value="mRNA"/>
</dbReference>
<evidence type="ECO:0000256" key="2">
    <source>
        <dbReference type="ARBA" id="ARBA00022487"/>
    </source>
</evidence>
<dbReference type="InterPro" id="IPR029058">
    <property type="entry name" value="AB_hydrolase_fold"/>
</dbReference>
<reference evidence="7" key="1">
    <citation type="submission" date="2014-11" db="EMBL/GenBank/DDBJ databases">
        <title>Bioinformatics analysis of carboxylesterase genes from Oxya chinensis.</title>
        <authorList>
            <person name="Liu J."/>
            <person name="Zhang J."/>
            <person name="Li D."/>
            <person name="Zhang T."/>
            <person name="Zhang J."/>
            <person name="Ma E."/>
        </authorList>
    </citation>
    <scope>NUCLEOTIDE SEQUENCE</scope>
</reference>
<dbReference type="EC" id="3.1.1.-" evidence="5"/>
<keyword evidence="4" id="KW-0325">Glycoprotein</keyword>
<dbReference type="Gene3D" id="3.40.50.1820">
    <property type="entry name" value="alpha/beta hydrolase"/>
    <property type="match status" value="1"/>
</dbReference>
<evidence type="ECO:0000256" key="5">
    <source>
        <dbReference type="RuleBase" id="RU361235"/>
    </source>
</evidence>
<dbReference type="AlphaFoldDB" id="A0A0C5K2T1"/>
<proteinExistence type="evidence at transcript level"/>
<feature type="chain" id="PRO_5005111436" description="Carboxylic ester hydrolase" evidence="5">
    <location>
        <begin position="20"/>
        <end position="543"/>
    </location>
</feature>
<dbReference type="ESTHER" id="9orth-a0a0c5k2t1">
    <property type="family name" value="Carb_B_Arthropoda"/>
</dbReference>
<dbReference type="GO" id="GO:0052689">
    <property type="term" value="F:carboxylic ester hydrolase activity"/>
    <property type="evidence" value="ECO:0007669"/>
    <property type="project" value="UniProtKB-KW"/>
</dbReference>
<comment type="similarity">
    <text evidence="1 5">Belongs to the type-B carboxylesterase/lipase family.</text>
</comment>
<sequence>MTVCFAVIVFLVLANPIVGQDVLVTVEQGVLRGSAETNVFGTAFTAFRGVPYAEAPIGELRFQAPQPAVSWSGVRDALSEGPACTQVPLGMPSMSDPGAEDCLFLNIYVPANSTGAAPVLVWFPGGAFKAGSGTALNYSPDLFIEQGVAVVTVNYRLSALGFLSTEDEVIPGNAGLKDQQLALSWVHRNIARFGGDPQLLALQGQSAGGVSVSLHLVSPLSAGLFSRLIIESANFIGRPMPLQAARNNAFRLGAALGFQTDDSQQLVDFLRSVSATDLLVKNSLIMTEEDKLLWSYAVWWPHIEPKLDGAFISESPIQALIDGRFPQVPIMTGVTSGEGGSGILSNTDKINTLNNMFVESVGPCVHLSTVEKQQEAALRLREFYFGNDTISADNPDPLVHFNLDMGIFEPTDALVRKVTEITELPVFYYVFDYRGENVNADEWGVYHSGELPFLFLSKSTDYNFDPESEEDHVRRNMLRYWTNFTKYGNPTPVADPVVWESYNNETRSYMLMQANFSIAHDKDGERMNFWNKNIPLQPYADDL</sequence>
<keyword evidence="5" id="KW-0732">Signal</keyword>